<dbReference type="AlphaFoldDB" id="A0A5J4NW31"/>
<organism evidence="2 3">
    <name type="scientific">Paragonimus westermani</name>
    <dbReference type="NCBI Taxonomy" id="34504"/>
    <lineage>
        <taxon>Eukaryota</taxon>
        <taxon>Metazoa</taxon>
        <taxon>Spiralia</taxon>
        <taxon>Lophotrochozoa</taxon>
        <taxon>Platyhelminthes</taxon>
        <taxon>Trematoda</taxon>
        <taxon>Digenea</taxon>
        <taxon>Plagiorchiida</taxon>
        <taxon>Troglotremata</taxon>
        <taxon>Troglotrematidae</taxon>
        <taxon>Paragonimus</taxon>
    </lineage>
</organism>
<sequence>MFAPITASINYVVDFQLRENIYKALRKDMECRVIRLGEEFHKTTELRLANSQLKTLGANRLLFTRLKQLGQRLVAVLGRNKSHHEANGQLRRDVEILRNVRSEMEGKFHDHLKALQETIQACNVREAKLGQIYRDAKLRTISVDRESVLSTERLYQLQTRKKRLENEVETKRQIWRELKSENDHTKQVLAEDVVRLRNLCAAQDGLAGLISEVRLALSDAQELFKQESVLNFTDRSHRKNRMLGAFFVLLHTTDQLCGQPSLNQLGIRALDRTDLSSASGPRNSFHSPTAMSMRSVSTVSTHQSDRRFVSTVPDVPDLAEFGLIEVITSRKSSLAAELARELSAQSGDSLRQEPTPWCHSVGIQATPESKRQTSGYIRNPSRQNIRMRMTCTEPHTRLRKPYKMFNGPVNFEFKNVATKTRLPSEKLLAEFRAPSSWLHSSENRLTRYLPVESKLKFPLNQKLPHLNSLASL</sequence>
<comment type="caution">
    <text evidence="2">The sequence shown here is derived from an EMBL/GenBank/DDBJ whole genome shotgun (WGS) entry which is preliminary data.</text>
</comment>
<evidence type="ECO:0000256" key="1">
    <source>
        <dbReference type="SAM" id="Coils"/>
    </source>
</evidence>
<dbReference type="Proteomes" id="UP000324629">
    <property type="component" value="Unassembled WGS sequence"/>
</dbReference>
<keyword evidence="1" id="KW-0175">Coiled coil</keyword>
<evidence type="ECO:0000313" key="3">
    <source>
        <dbReference type="Proteomes" id="UP000324629"/>
    </source>
</evidence>
<keyword evidence="3" id="KW-1185">Reference proteome</keyword>
<proteinExistence type="predicted"/>
<feature type="coiled-coil region" evidence="1">
    <location>
        <begin position="154"/>
        <end position="181"/>
    </location>
</feature>
<accession>A0A5J4NW31</accession>
<evidence type="ECO:0000313" key="2">
    <source>
        <dbReference type="EMBL" id="KAA3679731.1"/>
    </source>
</evidence>
<reference evidence="2 3" key="1">
    <citation type="journal article" date="2019" name="Gigascience">
        <title>Whole-genome sequence of the oriental lung fluke Paragonimus westermani.</title>
        <authorList>
            <person name="Oey H."/>
            <person name="Zakrzewski M."/>
            <person name="Narain K."/>
            <person name="Devi K.R."/>
            <person name="Agatsuma T."/>
            <person name="Nawaratna S."/>
            <person name="Gobert G.N."/>
            <person name="Jones M.K."/>
            <person name="Ragan M.A."/>
            <person name="McManus D.P."/>
            <person name="Krause L."/>
        </authorList>
    </citation>
    <scope>NUCLEOTIDE SEQUENCE [LARGE SCALE GENOMIC DNA]</scope>
    <source>
        <strain evidence="2 3">IND2009</strain>
    </source>
</reference>
<dbReference type="EMBL" id="QNGE01000648">
    <property type="protein sequence ID" value="KAA3679731.1"/>
    <property type="molecule type" value="Genomic_DNA"/>
</dbReference>
<protein>
    <submittedName>
        <fullName evidence="2">Uncharacterized protein</fullName>
    </submittedName>
</protein>
<name>A0A5J4NW31_9TREM</name>
<gene>
    <name evidence="2" type="ORF">DEA37_0007394</name>
</gene>